<dbReference type="GeneID" id="66074113"/>
<reference evidence="3" key="1">
    <citation type="journal article" date="2021" name="Genome Biol. Evol.">
        <title>The assembled and annotated genome of the fairy-ring fungus Marasmius oreades.</title>
        <authorList>
            <person name="Hiltunen M."/>
            <person name="Ament-Velasquez S.L."/>
            <person name="Johannesson H."/>
        </authorList>
    </citation>
    <scope>NUCLEOTIDE SEQUENCE</scope>
    <source>
        <strain evidence="3">03SP1</strain>
    </source>
</reference>
<feature type="compositionally biased region" description="Basic and acidic residues" evidence="1">
    <location>
        <begin position="476"/>
        <end position="486"/>
    </location>
</feature>
<dbReference type="InterPro" id="IPR036020">
    <property type="entry name" value="WW_dom_sf"/>
</dbReference>
<gene>
    <name evidence="3" type="ORF">E1B28_005037</name>
</gene>
<proteinExistence type="predicted"/>
<feature type="domain" description="WW" evidence="2">
    <location>
        <begin position="209"/>
        <end position="243"/>
    </location>
</feature>
<feature type="compositionally biased region" description="Basic and acidic residues" evidence="1">
    <location>
        <begin position="1027"/>
        <end position="1052"/>
    </location>
</feature>
<dbReference type="InterPro" id="IPR001202">
    <property type="entry name" value="WW_dom"/>
</dbReference>
<feature type="compositionally biased region" description="Basic and acidic residues" evidence="1">
    <location>
        <begin position="1175"/>
        <end position="1184"/>
    </location>
</feature>
<dbReference type="EMBL" id="CM032182">
    <property type="protein sequence ID" value="KAG7097713.1"/>
    <property type="molecule type" value="Genomic_DNA"/>
</dbReference>
<dbReference type="Proteomes" id="UP001049176">
    <property type="component" value="Chromosome 2"/>
</dbReference>
<feature type="compositionally biased region" description="Basic and acidic residues" evidence="1">
    <location>
        <begin position="1204"/>
        <end position="1254"/>
    </location>
</feature>
<feature type="compositionally biased region" description="Basic residues" evidence="1">
    <location>
        <begin position="322"/>
        <end position="331"/>
    </location>
</feature>
<feature type="compositionally biased region" description="Low complexity" evidence="1">
    <location>
        <begin position="522"/>
        <end position="534"/>
    </location>
</feature>
<feature type="compositionally biased region" description="Basic and acidic residues" evidence="1">
    <location>
        <begin position="1006"/>
        <end position="1020"/>
    </location>
</feature>
<feature type="compositionally biased region" description="Basic and acidic residues" evidence="1">
    <location>
        <begin position="921"/>
        <end position="950"/>
    </location>
</feature>
<name>A0A9P7UZY0_9AGAR</name>
<dbReference type="PROSITE" id="PS01159">
    <property type="entry name" value="WW_DOMAIN_1"/>
    <property type="match status" value="1"/>
</dbReference>
<comment type="caution">
    <text evidence="3">The sequence shown here is derived from an EMBL/GenBank/DDBJ whole genome shotgun (WGS) entry which is preliminary data.</text>
</comment>
<dbReference type="KEGG" id="more:E1B28_005037"/>
<feature type="region of interest" description="Disordered" evidence="1">
    <location>
        <begin position="901"/>
        <end position="1287"/>
    </location>
</feature>
<feature type="compositionally biased region" description="Basic and acidic residues" evidence="1">
    <location>
        <begin position="358"/>
        <end position="369"/>
    </location>
</feature>
<keyword evidence="4" id="KW-1185">Reference proteome</keyword>
<feature type="compositionally biased region" description="Basic and acidic residues" evidence="1">
    <location>
        <begin position="242"/>
        <end position="262"/>
    </location>
</feature>
<feature type="compositionally biased region" description="Low complexity" evidence="1">
    <location>
        <begin position="1088"/>
        <end position="1098"/>
    </location>
</feature>
<dbReference type="PROSITE" id="PS50020">
    <property type="entry name" value="WW_DOMAIN_2"/>
    <property type="match status" value="1"/>
</dbReference>
<feature type="region of interest" description="Disordered" evidence="1">
    <location>
        <begin position="403"/>
        <end position="832"/>
    </location>
</feature>
<dbReference type="Gene3D" id="2.20.70.10">
    <property type="match status" value="1"/>
</dbReference>
<feature type="compositionally biased region" description="Basic residues" evidence="1">
    <location>
        <begin position="115"/>
        <end position="124"/>
    </location>
</feature>
<protein>
    <recommendedName>
        <fullName evidence="2">WW domain-containing protein</fullName>
    </recommendedName>
</protein>
<feature type="region of interest" description="Disordered" evidence="1">
    <location>
        <begin position="1"/>
        <end position="369"/>
    </location>
</feature>
<feature type="compositionally biased region" description="Acidic residues" evidence="1">
    <location>
        <begin position="1"/>
        <end position="16"/>
    </location>
</feature>
<feature type="compositionally biased region" description="Polar residues" evidence="1">
    <location>
        <begin position="154"/>
        <end position="182"/>
    </location>
</feature>
<feature type="compositionally biased region" description="Pro residues" evidence="1">
    <location>
        <begin position="803"/>
        <end position="814"/>
    </location>
</feature>
<dbReference type="SMART" id="SM00456">
    <property type="entry name" value="WW"/>
    <property type="match status" value="1"/>
</dbReference>
<feature type="compositionally biased region" description="Basic and acidic residues" evidence="1">
    <location>
        <begin position="651"/>
        <end position="665"/>
    </location>
</feature>
<accession>A0A9P7UZY0</accession>
<feature type="compositionally biased region" description="Polar residues" evidence="1">
    <location>
        <begin position="971"/>
        <end position="981"/>
    </location>
</feature>
<feature type="compositionally biased region" description="Basic and acidic residues" evidence="1">
    <location>
        <begin position="403"/>
        <end position="420"/>
    </location>
</feature>
<dbReference type="CDD" id="cd00201">
    <property type="entry name" value="WW"/>
    <property type="match status" value="1"/>
</dbReference>
<feature type="compositionally biased region" description="Basic residues" evidence="1">
    <location>
        <begin position="1266"/>
        <end position="1287"/>
    </location>
</feature>
<dbReference type="Pfam" id="PF00397">
    <property type="entry name" value="WW"/>
    <property type="match status" value="1"/>
</dbReference>
<feature type="compositionally biased region" description="Low complexity" evidence="1">
    <location>
        <begin position="191"/>
        <end position="206"/>
    </location>
</feature>
<dbReference type="SUPFAM" id="SSF51045">
    <property type="entry name" value="WW domain"/>
    <property type="match status" value="1"/>
</dbReference>
<evidence type="ECO:0000313" key="3">
    <source>
        <dbReference type="EMBL" id="KAG7097713.1"/>
    </source>
</evidence>
<evidence type="ECO:0000259" key="2">
    <source>
        <dbReference type="PROSITE" id="PS50020"/>
    </source>
</evidence>
<feature type="compositionally biased region" description="Basic residues" evidence="1">
    <location>
        <begin position="734"/>
        <end position="744"/>
    </location>
</feature>
<feature type="compositionally biased region" description="Basic and acidic residues" evidence="1">
    <location>
        <begin position="745"/>
        <end position="769"/>
    </location>
</feature>
<dbReference type="RefSeq" id="XP_043014183.1">
    <property type="nucleotide sequence ID" value="XM_043149577.1"/>
</dbReference>
<feature type="compositionally biased region" description="Basic and acidic residues" evidence="1">
    <location>
        <begin position="576"/>
        <end position="612"/>
    </location>
</feature>
<evidence type="ECO:0000313" key="4">
    <source>
        <dbReference type="Proteomes" id="UP001049176"/>
    </source>
</evidence>
<sequence length="1287" mass="142872">MQEENDVLDWEEDDEQQTQVLAAEDDADGVSLGSGSGDESEVHTVAESAEELITLPVAVSGQGDTSGVLRQATVPPPTSAQGDGSSKPHSRSSLQRRDPENNGFSDSTASPAAKGSRKKPKRTREHPTSTLPKVHGLPPKPVASTLAFLAPSHPSLTEATAMSQSKGKTSLPSVPSGNTSSRAIGDQRPHSSGSNTKSSSTKSNSGAEASLPPDWQVRHSRSNDAVYYYNTQTHESTWVKPVLERSDTNRERSALSFEDRHYRPGASDDTAGSSRHRSIALEAEVSPSTRKDNGPPAGDTWFRRSSFHNDEDGDSDDSYHGRPARNRRGHRSLSPTSPHHSKGVDVDTHATRRPTSQRQHDRVSRLALGDREQDFDHIISEHGHRKSGADDLQILDSDRHWAASDEIHSHSRQGYDHTPDSQKPATKSSRRHRPVSPQGLLSQAHGNRQHDHAETSSYEPFREGRKRNIYSSTASRSRDTDSREQRQPQSLSSTNRHRSQSPPHILITTTGLPPPPLAARNSATLTSSVSASTLGRRNKPSRFAPNSAASVPEDVDDWVPDEFRTEVMNDLPQDAENSRRERSSEPDRENREKEFDIGEERRHAGSRPERGRSASPTAPLASPDIPASRRKRQPLPPQSMRFREMTSGSDGIHRDPPSHRDRGDSSKLGPSLITPTATSINMRMDIDTTPSAPRAFDTLEPLPPSGPRGRSRSLDGDGSHARGRARLWRDRSRGRSRSYSRSRSRSKEREIILPREREREIDRLRRGDSTLELPRGPRAMEHHPVDSSSNDLQGRRPLMVQPPHLPVAPLPPVAPASRGRAGKGRGRRGREQVSVTGTNNIPVGTRGPIDTPAPAPRYSSQYDTVLPSVPPRGLTGGNVVPLKTIRNRGYTTQVDEDIVEPLRSYSRSRSRTPPRMAKSPVRRDERDGMEIDRAGRPARTRRDSFHKGRYDAPSFTSGYEVLPPIERTEATSRSWDNQSPAPLSPPRYRPREREERAATPPPSSRENSRVSPHDGRDRRRVDRHIRRNEDSMEDIRVSRDTDRDRGREERNAIADSGQDNKQNGYKMQHPLPMNPMLLRMGPSLPIQSSGPSTSPSTSYPRYRDRSPAPLPLISSGSRDGHAPSFFKDPPDSPPVPRQSKPPVKIRRPPPLTHEAPSSSSQREETLPRPAPMIMDKPDHLEPRRPSPRRGGSLLDRLSGGVGNSREENVMPSLKERVLVPSKRDRGELDEPMGPDRHEDYHAGNDRWERADDGGRGTSIIYEGGTGKRRRPRGGGSRKPRRSNRMPA</sequence>
<feature type="compositionally biased region" description="Low complexity" evidence="1">
    <location>
        <begin position="502"/>
        <end position="511"/>
    </location>
</feature>
<evidence type="ECO:0000256" key="1">
    <source>
        <dbReference type="SAM" id="MobiDB-lite"/>
    </source>
</evidence>
<organism evidence="3 4">
    <name type="scientific">Marasmius oreades</name>
    <name type="common">fairy-ring Marasmius</name>
    <dbReference type="NCBI Taxonomy" id="181124"/>
    <lineage>
        <taxon>Eukaryota</taxon>
        <taxon>Fungi</taxon>
        <taxon>Dikarya</taxon>
        <taxon>Basidiomycota</taxon>
        <taxon>Agaricomycotina</taxon>
        <taxon>Agaricomycetes</taxon>
        <taxon>Agaricomycetidae</taxon>
        <taxon>Agaricales</taxon>
        <taxon>Marasmiineae</taxon>
        <taxon>Marasmiaceae</taxon>
        <taxon>Marasmius</taxon>
    </lineage>
</organism>
<feature type="compositionally biased region" description="Low complexity" evidence="1">
    <location>
        <begin position="1188"/>
        <end position="1198"/>
    </location>
</feature>
<dbReference type="OrthoDB" id="548295at2759"/>